<feature type="domain" description="Aminotransferase class I/classII large" evidence="6">
    <location>
        <begin position="33"/>
        <end position="378"/>
    </location>
</feature>
<dbReference type="NCBIfam" id="TIGR04350">
    <property type="entry name" value="C_S_lyase_PatB"/>
    <property type="match status" value="1"/>
</dbReference>
<dbReference type="AlphaFoldDB" id="A0A7U7GBN9"/>
<keyword evidence="7" id="KW-0808">Transferase</keyword>
<keyword evidence="4" id="KW-0456">Lyase</keyword>
<dbReference type="Gene3D" id="3.90.1150.10">
    <property type="entry name" value="Aspartate Aminotransferase, domain 1"/>
    <property type="match status" value="1"/>
</dbReference>
<evidence type="ECO:0000256" key="4">
    <source>
        <dbReference type="ARBA" id="ARBA00023239"/>
    </source>
</evidence>
<keyword evidence="8" id="KW-1185">Reference proteome</keyword>
<evidence type="ECO:0000256" key="5">
    <source>
        <dbReference type="ARBA" id="ARBA00037974"/>
    </source>
</evidence>
<dbReference type="PANTHER" id="PTHR43525">
    <property type="entry name" value="PROTEIN MALY"/>
    <property type="match status" value="1"/>
</dbReference>
<dbReference type="CDD" id="cd00609">
    <property type="entry name" value="AAT_like"/>
    <property type="match status" value="1"/>
</dbReference>
<dbReference type="InterPro" id="IPR015424">
    <property type="entry name" value="PyrdxlP-dep_Trfase"/>
</dbReference>
<evidence type="ECO:0000259" key="6">
    <source>
        <dbReference type="Pfam" id="PF00155"/>
    </source>
</evidence>
<protein>
    <recommendedName>
        <fullName evidence="2">cysteine-S-conjugate beta-lyase</fullName>
        <ecNumber evidence="2">4.4.1.13</ecNumber>
    </recommendedName>
</protein>
<dbReference type="Pfam" id="PF00155">
    <property type="entry name" value="Aminotran_1_2"/>
    <property type="match status" value="1"/>
</dbReference>
<name>A0A7U7GBN9_9GAMM</name>
<dbReference type="InterPro" id="IPR015422">
    <property type="entry name" value="PyrdxlP-dep_Trfase_small"/>
</dbReference>
<comment type="similarity">
    <text evidence="5">Belongs to the class-II pyridoxal-phosphate-dependent aminotransferase family. MalY/PatB cystathionine beta-lyase subfamily.</text>
</comment>
<sequence>MPYDFDHSPIRRGTDSLKWQRYGAALPLWVADMDFAAPEPVLAALHERVTHGVFGYGAPPEELTEILCARMEERYGWAVAPEQIVYLPGLVSGLNVVCRAVGEPGDEVLVQTPVYPPFLTAPEHQDRRLVTAELCAERRDGRLHYSFDDTAFAAAMGSRTRLFILCHPHNPVGRAFSVDELSRLATLCERHDLTICSDEIHCDLLLDGRRHTPLAALAPDIAQRCITLMAPSKTFNIAGLGASFAVIPNSELRRRFKQAMRGIVPDANILSLSAALAAYRHGDDWLRALLDYLTANRDYLVEYVSHHLPGISSTVPEATYLAWLDCRGANLPGNPHQFFLEQAGVALNDGAAFGPGGEGFVRLNFGCPRSMLTEGLERMRAALAGRP</sequence>
<dbReference type="EC" id="4.4.1.13" evidence="2"/>
<dbReference type="Gene3D" id="3.40.640.10">
    <property type="entry name" value="Type I PLP-dependent aspartate aminotransferase-like (Major domain)"/>
    <property type="match status" value="1"/>
</dbReference>
<keyword evidence="3" id="KW-0663">Pyridoxal phosphate</keyword>
<dbReference type="GO" id="GO:0030170">
    <property type="term" value="F:pyridoxal phosphate binding"/>
    <property type="evidence" value="ECO:0007669"/>
    <property type="project" value="InterPro"/>
</dbReference>
<dbReference type="EMBL" id="CBTK010000124">
    <property type="protein sequence ID" value="CDH45129.1"/>
    <property type="molecule type" value="Genomic_DNA"/>
</dbReference>
<dbReference type="GO" id="GO:0047804">
    <property type="term" value="F:cysteine-S-conjugate beta-lyase activity"/>
    <property type="evidence" value="ECO:0007669"/>
    <property type="project" value="UniProtKB-EC"/>
</dbReference>
<comment type="caution">
    <text evidence="7">The sequence shown here is derived from an EMBL/GenBank/DDBJ whole genome shotgun (WGS) entry which is preliminary data.</text>
</comment>
<dbReference type="InterPro" id="IPR051798">
    <property type="entry name" value="Class-II_PLP-Dep_Aminotrans"/>
</dbReference>
<dbReference type="PANTHER" id="PTHR43525:SF1">
    <property type="entry name" value="PROTEIN MALY"/>
    <property type="match status" value="1"/>
</dbReference>
<evidence type="ECO:0000256" key="1">
    <source>
        <dbReference type="ARBA" id="ARBA00001933"/>
    </source>
</evidence>
<evidence type="ECO:0000313" key="7">
    <source>
        <dbReference type="EMBL" id="CDH45129.1"/>
    </source>
</evidence>
<dbReference type="Proteomes" id="UP000019184">
    <property type="component" value="Unassembled WGS sequence"/>
</dbReference>
<dbReference type="InterPro" id="IPR027619">
    <property type="entry name" value="C-S_lyase_PatB-like"/>
</dbReference>
<organism evidence="7 8">
    <name type="scientific">Candidatus Contendobacter odensis Run_B_J11</name>
    <dbReference type="NCBI Taxonomy" id="1400861"/>
    <lineage>
        <taxon>Bacteria</taxon>
        <taxon>Pseudomonadati</taxon>
        <taxon>Pseudomonadota</taxon>
        <taxon>Gammaproteobacteria</taxon>
        <taxon>Candidatus Competibacteraceae</taxon>
        <taxon>Candidatus Contendibacter</taxon>
    </lineage>
</organism>
<dbReference type="OrthoDB" id="3224382at2"/>
<dbReference type="InterPro" id="IPR015421">
    <property type="entry name" value="PyrdxlP-dep_Trfase_major"/>
</dbReference>
<proteinExistence type="inferred from homology"/>
<accession>A0A7U7GBN9</accession>
<evidence type="ECO:0000313" key="8">
    <source>
        <dbReference type="Proteomes" id="UP000019184"/>
    </source>
</evidence>
<evidence type="ECO:0000256" key="2">
    <source>
        <dbReference type="ARBA" id="ARBA00012224"/>
    </source>
</evidence>
<dbReference type="InterPro" id="IPR004839">
    <property type="entry name" value="Aminotransferase_I/II_large"/>
</dbReference>
<dbReference type="SUPFAM" id="SSF53383">
    <property type="entry name" value="PLP-dependent transferases"/>
    <property type="match status" value="1"/>
</dbReference>
<gene>
    <name evidence="7" type="ORF">BN874_210009</name>
</gene>
<comment type="cofactor">
    <cofactor evidence="1">
        <name>pyridoxal 5'-phosphate</name>
        <dbReference type="ChEBI" id="CHEBI:597326"/>
    </cofactor>
</comment>
<reference evidence="7 8" key="1">
    <citation type="journal article" date="2014" name="ISME J.">
        <title>Candidatus Competibacter-lineage genomes retrieved from metagenomes reveal functional metabolic diversity.</title>
        <authorList>
            <person name="McIlroy S.J."/>
            <person name="Albertsen M."/>
            <person name="Andresen E.K."/>
            <person name="Saunders A.M."/>
            <person name="Kristiansen R."/>
            <person name="Stokholm-Bjerregaard M."/>
            <person name="Nielsen K.L."/>
            <person name="Nielsen P.H."/>
        </authorList>
    </citation>
    <scope>NUCLEOTIDE SEQUENCE [LARGE SCALE GENOMIC DNA]</scope>
    <source>
        <strain evidence="7 8">Run_B_J11</strain>
    </source>
</reference>
<evidence type="ECO:0000256" key="3">
    <source>
        <dbReference type="ARBA" id="ARBA00022898"/>
    </source>
</evidence>
<dbReference type="RefSeq" id="WP_034432522.1">
    <property type="nucleotide sequence ID" value="NZ_CBTK010000124.1"/>
</dbReference>
<keyword evidence="7" id="KW-0032">Aminotransferase</keyword>
<dbReference type="GO" id="GO:0008483">
    <property type="term" value="F:transaminase activity"/>
    <property type="evidence" value="ECO:0007669"/>
    <property type="project" value="UniProtKB-KW"/>
</dbReference>